<dbReference type="Gene3D" id="3.10.28.10">
    <property type="entry name" value="Homing endonucleases"/>
    <property type="match status" value="1"/>
</dbReference>
<dbReference type="SUPFAM" id="SSF81442">
    <property type="entry name" value="Cytochrome c oxidase subunit I-like"/>
    <property type="match status" value="1"/>
</dbReference>
<dbReference type="GO" id="GO:0015990">
    <property type="term" value="P:electron transport coupled proton transport"/>
    <property type="evidence" value="ECO:0007669"/>
    <property type="project" value="TreeGrafter"/>
</dbReference>
<dbReference type="InterPro" id="IPR027434">
    <property type="entry name" value="Homing_endonucl"/>
</dbReference>
<accession>A0A1R1WXK6</accession>
<dbReference type="SUPFAM" id="SSF55608">
    <property type="entry name" value="Homing endonucleases"/>
    <property type="match status" value="1"/>
</dbReference>
<keyword evidence="4" id="KW-1185">Reference proteome</keyword>
<evidence type="ECO:0000313" key="3">
    <source>
        <dbReference type="EMBL" id="OMJ07113.1"/>
    </source>
</evidence>
<dbReference type="GO" id="GO:0006123">
    <property type="term" value="P:mitochondrial electron transport, cytochrome c to oxygen"/>
    <property type="evidence" value="ECO:0007669"/>
    <property type="project" value="TreeGrafter"/>
</dbReference>
<dbReference type="PANTHER" id="PTHR10422">
    <property type="entry name" value="CYTOCHROME C OXIDASE SUBUNIT 1"/>
    <property type="match status" value="1"/>
</dbReference>
<dbReference type="EMBL" id="LSSN01006112">
    <property type="protein sequence ID" value="OMJ07113.1"/>
    <property type="molecule type" value="Genomic_DNA"/>
</dbReference>
<dbReference type="PANTHER" id="PTHR10422:SF18">
    <property type="entry name" value="CYTOCHROME C OXIDASE SUBUNIT 1"/>
    <property type="match status" value="1"/>
</dbReference>
<dbReference type="InterPro" id="IPR000883">
    <property type="entry name" value="Cyt_C_Oxase_1"/>
</dbReference>
<organism evidence="3 4">
    <name type="scientific">Smittium culicis</name>
    <dbReference type="NCBI Taxonomy" id="133412"/>
    <lineage>
        <taxon>Eukaryota</taxon>
        <taxon>Fungi</taxon>
        <taxon>Fungi incertae sedis</taxon>
        <taxon>Zoopagomycota</taxon>
        <taxon>Kickxellomycotina</taxon>
        <taxon>Harpellomycetes</taxon>
        <taxon>Harpellales</taxon>
        <taxon>Legeriomycetaceae</taxon>
        <taxon>Smittium</taxon>
    </lineage>
</organism>
<reference evidence="3 4" key="1">
    <citation type="submission" date="2017-01" db="EMBL/GenBank/DDBJ databases">
        <authorList>
            <person name="Mah S.A."/>
            <person name="Swanson W.J."/>
            <person name="Moy G.W."/>
            <person name="Vacquier V.D."/>
        </authorList>
    </citation>
    <scope>NUCLEOTIDE SEQUENCE [LARGE SCALE GENOMIC DNA]</scope>
    <source>
        <strain evidence="3 4">GSMNP</strain>
    </source>
</reference>
<evidence type="ECO:0000259" key="2">
    <source>
        <dbReference type="PROSITE" id="PS50855"/>
    </source>
</evidence>
<evidence type="ECO:0000256" key="1">
    <source>
        <dbReference type="SAM" id="SignalP"/>
    </source>
</evidence>
<dbReference type="GO" id="GO:0004129">
    <property type="term" value="F:cytochrome-c oxidase activity"/>
    <property type="evidence" value="ECO:0007669"/>
    <property type="project" value="InterPro"/>
</dbReference>
<feature type="signal peptide" evidence="1">
    <location>
        <begin position="1"/>
        <end position="31"/>
    </location>
</feature>
<feature type="chain" id="PRO_5012661241" evidence="1">
    <location>
        <begin position="32"/>
        <end position="148"/>
    </location>
</feature>
<dbReference type="InterPro" id="IPR023616">
    <property type="entry name" value="Cyt_c_oxase-like_su1_dom"/>
</dbReference>
<feature type="domain" description="Cytochrome oxidase subunit I profile" evidence="2">
    <location>
        <begin position="1"/>
        <end position="43"/>
    </location>
</feature>
<dbReference type="GO" id="GO:0020037">
    <property type="term" value="F:heme binding"/>
    <property type="evidence" value="ECO:0007669"/>
    <property type="project" value="InterPro"/>
</dbReference>
<dbReference type="Gene3D" id="1.20.210.10">
    <property type="entry name" value="Cytochrome c oxidase-like, subunit I domain"/>
    <property type="match status" value="1"/>
</dbReference>
<dbReference type="InterPro" id="IPR036927">
    <property type="entry name" value="Cyt_c_oxase-like_su1_sf"/>
</dbReference>
<sequence>MIGAVDMAFPRLNNISFWLLPPSLLLLLASAFVENGAGTGWTVGKKQSRQSKLLKEKKLYSMLGIPQIGKNYSLKKVNNLAVRMFSTRGELAWENKNTHQRLNVEVSKDLWFKQWLVGMIDGDGSFSVLNQNDKWNLTFKISQNTYNL</sequence>
<dbReference type="GO" id="GO:0005739">
    <property type="term" value="C:mitochondrion"/>
    <property type="evidence" value="ECO:0007669"/>
    <property type="project" value="UniProtKB-ARBA"/>
</dbReference>
<comment type="caution">
    <text evidence="3">The sequence shown here is derived from an EMBL/GenBank/DDBJ whole genome shotgun (WGS) entry which is preliminary data.</text>
</comment>
<dbReference type="PROSITE" id="PS50855">
    <property type="entry name" value="COX1"/>
    <property type="match status" value="1"/>
</dbReference>
<keyword evidence="1" id="KW-0732">Signal</keyword>
<dbReference type="Proteomes" id="UP000187283">
    <property type="component" value="Unassembled WGS sequence"/>
</dbReference>
<gene>
    <name evidence="3" type="ORF">AYI70_g12421</name>
</gene>
<dbReference type="GO" id="GO:0016020">
    <property type="term" value="C:membrane"/>
    <property type="evidence" value="ECO:0007669"/>
    <property type="project" value="InterPro"/>
</dbReference>
<evidence type="ECO:0000313" key="4">
    <source>
        <dbReference type="Proteomes" id="UP000187283"/>
    </source>
</evidence>
<proteinExistence type="predicted"/>
<dbReference type="STRING" id="133412.A0A1R1WXK6"/>
<name>A0A1R1WXK6_9FUNG</name>
<protein>
    <submittedName>
        <fullName evidence="3">Cytochrome c oxidase subunit 1</fullName>
    </submittedName>
</protein>
<dbReference type="OrthoDB" id="5381460at2759"/>
<dbReference type="AlphaFoldDB" id="A0A1R1WXK6"/>